<dbReference type="WBParaSite" id="JU765_v2.g16816.t1">
    <property type="protein sequence ID" value="JU765_v2.g16816.t1"/>
    <property type="gene ID" value="JU765_v2.g16816"/>
</dbReference>
<organism evidence="1 2">
    <name type="scientific">Panagrolaimus sp. JU765</name>
    <dbReference type="NCBI Taxonomy" id="591449"/>
    <lineage>
        <taxon>Eukaryota</taxon>
        <taxon>Metazoa</taxon>
        <taxon>Ecdysozoa</taxon>
        <taxon>Nematoda</taxon>
        <taxon>Chromadorea</taxon>
        <taxon>Rhabditida</taxon>
        <taxon>Tylenchina</taxon>
        <taxon>Panagrolaimomorpha</taxon>
        <taxon>Panagrolaimoidea</taxon>
        <taxon>Panagrolaimidae</taxon>
        <taxon>Panagrolaimus</taxon>
    </lineage>
</organism>
<sequence length="85" mass="9502">MVCDKCTSKLSNLATTNKTRNENKLLASKQKFKPTVGTFRKCRLCKMMVHHVAAHYCQTCAFQKGICALCGRKVTNMAMSRGSLE</sequence>
<accession>A0AC34QJ94</accession>
<evidence type="ECO:0000313" key="2">
    <source>
        <dbReference type="WBParaSite" id="JU765_v2.g16816.t1"/>
    </source>
</evidence>
<evidence type="ECO:0000313" key="1">
    <source>
        <dbReference type="Proteomes" id="UP000887576"/>
    </source>
</evidence>
<proteinExistence type="predicted"/>
<dbReference type="Proteomes" id="UP000887576">
    <property type="component" value="Unplaced"/>
</dbReference>
<name>A0AC34QJ94_9BILA</name>
<protein>
    <submittedName>
        <fullName evidence="2">Cysteine-rich PDZ-binding protein</fullName>
    </submittedName>
</protein>
<reference evidence="2" key="1">
    <citation type="submission" date="2022-11" db="UniProtKB">
        <authorList>
            <consortium name="WormBaseParasite"/>
        </authorList>
    </citation>
    <scope>IDENTIFICATION</scope>
</reference>